<accession>A0A2V0NZL1</accession>
<proteinExistence type="predicted"/>
<name>A0A2V0NZL1_9CHLO</name>
<protein>
    <submittedName>
        <fullName evidence="1">Uncharacterized protein</fullName>
    </submittedName>
</protein>
<evidence type="ECO:0000313" key="2">
    <source>
        <dbReference type="Proteomes" id="UP000247498"/>
    </source>
</evidence>
<comment type="caution">
    <text evidence="1">The sequence shown here is derived from an EMBL/GenBank/DDBJ whole genome shotgun (WGS) entry which is preliminary data.</text>
</comment>
<gene>
    <name evidence="1" type="ORF">Rsub_03885</name>
</gene>
<dbReference type="InParanoid" id="A0A2V0NZL1"/>
<dbReference type="Proteomes" id="UP000247498">
    <property type="component" value="Unassembled WGS sequence"/>
</dbReference>
<organism evidence="1 2">
    <name type="scientific">Raphidocelis subcapitata</name>
    <dbReference type="NCBI Taxonomy" id="307507"/>
    <lineage>
        <taxon>Eukaryota</taxon>
        <taxon>Viridiplantae</taxon>
        <taxon>Chlorophyta</taxon>
        <taxon>core chlorophytes</taxon>
        <taxon>Chlorophyceae</taxon>
        <taxon>CS clade</taxon>
        <taxon>Sphaeropleales</taxon>
        <taxon>Selenastraceae</taxon>
        <taxon>Raphidocelis</taxon>
    </lineage>
</organism>
<dbReference type="EMBL" id="BDRX01000021">
    <property type="protein sequence ID" value="GBF91030.1"/>
    <property type="molecule type" value="Genomic_DNA"/>
</dbReference>
<sequence>MLGSAPGSLGTVAIWTPTFFSAFHGFNIGPHCNRTAVVATADLSGVVLQPQQTKTIKIPRVPAPAGAAPGTYHLAIVEPDSACGNPYYLLGQPGAAYQAFEVVG</sequence>
<evidence type="ECO:0000313" key="1">
    <source>
        <dbReference type="EMBL" id="GBF91030.1"/>
    </source>
</evidence>
<dbReference type="AlphaFoldDB" id="A0A2V0NZL1"/>
<keyword evidence="2" id="KW-1185">Reference proteome</keyword>
<reference evidence="1 2" key="1">
    <citation type="journal article" date="2018" name="Sci. Rep.">
        <title>Raphidocelis subcapitata (=Pseudokirchneriella subcapitata) provides an insight into genome evolution and environmental adaptations in the Sphaeropleales.</title>
        <authorList>
            <person name="Suzuki S."/>
            <person name="Yamaguchi H."/>
            <person name="Nakajima N."/>
            <person name="Kawachi M."/>
        </authorList>
    </citation>
    <scope>NUCLEOTIDE SEQUENCE [LARGE SCALE GENOMIC DNA]</scope>
    <source>
        <strain evidence="1 2">NIES-35</strain>
    </source>
</reference>